<keyword evidence="3" id="KW-0233">DNA recombination</keyword>
<sequence length="382" mass="42443">MSEARPGVYRALTRFRDVDGVTRRVTATARTEAAAERELKRLCAERVAPSEHLMTGSMKVRDAAAAWLASIENSTYREASTHAEYKRLVDKVINPALGSLRLSELNAGRCERFIHGQPTESRRKKVKTVLGMLMASAVLDGAIPSNPVRETSRLRRDVKQVRALSVEDLNAVRSAVAAHMEGQRAKPGPNPRPDLRDVIDLMLATGARIGEVLALRWVDVDLAAAQPVAYINGTIKTETGRGTYRKAKPKTDASIRSVELPPFAVEVLLRRRVEQPPNHFNAVFATRNGTWHQVGNMERRWRAVRKDAGLDWVKPHLFRKTVATLIDRLADKETAARQLGHSSSAITAEFYIEKDRSAPSVSHILEAFAGPRRTPTADENDQ</sequence>
<evidence type="ECO:0000256" key="1">
    <source>
        <dbReference type="ARBA" id="ARBA00008857"/>
    </source>
</evidence>
<dbReference type="Gene3D" id="1.10.150.130">
    <property type="match status" value="1"/>
</dbReference>
<organism evidence="5 6">
    <name type="scientific">Nocardioides perillae</name>
    <dbReference type="NCBI Taxonomy" id="1119534"/>
    <lineage>
        <taxon>Bacteria</taxon>
        <taxon>Bacillati</taxon>
        <taxon>Actinomycetota</taxon>
        <taxon>Actinomycetes</taxon>
        <taxon>Propionibacteriales</taxon>
        <taxon>Nocardioidaceae</taxon>
        <taxon>Nocardioides</taxon>
    </lineage>
</organism>
<dbReference type="RefSeq" id="WP_179517772.1">
    <property type="nucleotide sequence ID" value="NZ_JACCAC010000001.1"/>
</dbReference>
<evidence type="ECO:0000256" key="3">
    <source>
        <dbReference type="ARBA" id="ARBA00023172"/>
    </source>
</evidence>
<keyword evidence="2" id="KW-0238">DNA-binding</keyword>
<dbReference type="PANTHER" id="PTHR30349:SF64">
    <property type="entry name" value="PROPHAGE INTEGRASE INTD-RELATED"/>
    <property type="match status" value="1"/>
</dbReference>
<dbReference type="InterPro" id="IPR050090">
    <property type="entry name" value="Tyrosine_recombinase_XerCD"/>
</dbReference>
<gene>
    <name evidence="5" type="ORF">BJ989_001603</name>
</gene>
<dbReference type="Pfam" id="PF00589">
    <property type="entry name" value="Phage_integrase"/>
    <property type="match status" value="1"/>
</dbReference>
<dbReference type="SUPFAM" id="SSF56349">
    <property type="entry name" value="DNA breaking-rejoining enzymes"/>
    <property type="match status" value="1"/>
</dbReference>
<dbReference type="GO" id="GO:0015074">
    <property type="term" value="P:DNA integration"/>
    <property type="evidence" value="ECO:0007669"/>
    <property type="project" value="InterPro"/>
</dbReference>
<accession>A0A7Y9RWB0</accession>
<evidence type="ECO:0000259" key="4">
    <source>
        <dbReference type="PROSITE" id="PS51898"/>
    </source>
</evidence>
<comment type="caution">
    <text evidence="5">The sequence shown here is derived from an EMBL/GenBank/DDBJ whole genome shotgun (WGS) entry which is preliminary data.</text>
</comment>
<evidence type="ECO:0000256" key="2">
    <source>
        <dbReference type="ARBA" id="ARBA00023125"/>
    </source>
</evidence>
<dbReference type="InterPro" id="IPR011010">
    <property type="entry name" value="DNA_brk_join_enz"/>
</dbReference>
<keyword evidence="6" id="KW-1185">Reference proteome</keyword>
<dbReference type="Gene3D" id="1.10.443.10">
    <property type="entry name" value="Intergrase catalytic core"/>
    <property type="match status" value="1"/>
</dbReference>
<feature type="domain" description="Tyr recombinase" evidence="4">
    <location>
        <begin position="159"/>
        <end position="369"/>
    </location>
</feature>
<reference evidence="5 6" key="1">
    <citation type="submission" date="2020-07" db="EMBL/GenBank/DDBJ databases">
        <title>Sequencing the genomes of 1000 actinobacteria strains.</title>
        <authorList>
            <person name="Klenk H.-P."/>
        </authorList>
    </citation>
    <scope>NUCLEOTIDE SEQUENCE [LARGE SCALE GENOMIC DNA]</scope>
    <source>
        <strain evidence="5 6">DSM 24552</strain>
    </source>
</reference>
<dbReference type="CDD" id="cd01189">
    <property type="entry name" value="INT_ICEBs1_C_like"/>
    <property type="match status" value="1"/>
</dbReference>
<dbReference type="InterPro" id="IPR013762">
    <property type="entry name" value="Integrase-like_cat_sf"/>
</dbReference>
<name>A0A7Y9RWB0_9ACTN</name>
<dbReference type="PROSITE" id="PS51898">
    <property type="entry name" value="TYR_RECOMBINASE"/>
    <property type="match status" value="1"/>
</dbReference>
<dbReference type="GO" id="GO:0003677">
    <property type="term" value="F:DNA binding"/>
    <property type="evidence" value="ECO:0007669"/>
    <property type="project" value="UniProtKB-KW"/>
</dbReference>
<dbReference type="InterPro" id="IPR010998">
    <property type="entry name" value="Integrase_recombinase_N"/>
</dbReference>
<dbReference type="PANTHER" id="PTHR30349">
    <property type="entry name" value="PHAGE INTEGRASE-RELATED"/>
    <property type="match status" value="1"/>
</dbReference>
<evidence type="ECO:0000313" key="5">
    <source>
        <dbReference type="EMBL" id="NYG55299.1"/>
    </source>
</evidence>
<protein>
    <submittedName>
        <fullName evidence="5">Integrase</fullName>
    </submittedName>
</protein>
<dbReference type="Proteomes" id="UP000544110">
    <property type="component" value="Unassembled WGS sequence"/>
</dbReference>
<dbReference type="AlphaFoldDB" id="A0A7Y9RWB0"/>
<comment type="similarity">
    <text evidence="1">Belongs to the 'phage' integrase family.</text>
</comment>
<evidence type="ECO:0000313" key="6">
    <source>
        <dbReference type="Proteomes" id="UP000544110"/>
    </source>
</evidence>
<dbReference type="EMBL" id="JACCAC010000001">
    <property type="protein sequence ID" value="NYG55299.1"/>
    <property type="molecule type" value="Genomic_DNA"/>
</dbReference>
<proteinExistence type="inferred from homology"/>
<dbReference type="GO" id="GO:0006310">
    <property type="term" value="P:DNA recombination"/>
    <property type="evidence" value="ECO:0007669"/>
    <property type="project" value="UniProtKB-KW"/>
</dbReference>
<dbReference type="InterPro" id="IPR002104">
    <property type="entry name" value="Integrase_catalytic"/>
</dbReference>